<dbReference type="Gene3D" id="3.10.560.10">
    <property type="entry name" value="Outer membrane lipoprotein wza domain like"/>
    <property type="match status" value="1"/>
</dbReference>
<evidence type="ECO:0000256" key="2">
    <source>
        <dbReference type="SAM" id="Phobius"/>
    </source>
</evidence>
<dbReference type="Pfam" id="PF12836">
    <property type="entry name" value="HHH_3"/>
    <property type="match status" value="1"/>
</dbReference>
<dbReference type="Pfam" id="PF10531">
    <property type="entry name" value="SLBB"/>
    <property type="match status" value="1"/>
</dbReference>
<dbReference type="GO" id="GO:0015627">
    <property type="term" value="C:type II protein secretion system complex"/>
    <property type="evidence" value="ECO:0007669"/>
    <property type="project" value="TreeGrafter"/>
</dbReference>
<evidence type="ECO:0000259" key="3">
    <source>
        <dbReference type="Pfam" id="PF10531"/>
    </source>
</evidence>
<feature type="region of interest" description="Disordered" evidence="1">
    <location>
        <begin position="98"/>
        <end position="125"/>
    </location>
</feature>
<dbReference type="PANTHER" id="PTHR21180:SF32">
    <property type="entry name" value="ENDONUCLEASE_EXONUCLEASE_PHOSPHATASE FAMILY DOMAIN-CONTAINING PROTEIN 1"/>
    <property type="match status" value="1"/>
</dbReference>
<feature type="compositionally biased region" description="Low complexity" evidence="1">
    <location>
        <begin position="111"/>
        <end position="125"/>
    </location>
</feature>
<dbReference type="EMBL" id="CAEZWM010000300">
    <property type="protein sequence ID" value="CAB4674984.1"/>
    <property type="molecule type" value="Genomic_DNA"/>
</dbReference>
<protein>
    <submittedName>
        <fullName evidence="4">Unannotated protein</fullName>
    </submittedName>
</protein>
<evidence type="ECO:0000313" key="4">
    <source>
        <dbReference type="EMBL" id="CAB4674984.1"/>
    </source>
</evidence>
<dbReference type="PANTHER" id="PTHR21180">
    <property type="entry name" value="ENDONUCLEASE/EXONUCLEASE/PHOSPHATASE FAMILY DOMAIN-CONTAINING PROTEIN 1"/>
    <property type="match status" value="1"/>
</dbReference>
<gene>
    <name evidence="4" type="ORF">UFOPK2242_01690</name>
</gene>
<feature type="compositionally biased region" description="Polar residues" evidence="1">
    <location>
        <begin position="101"/>
        <end position="110"/>
    </location>
</feature>
<keyword evidence="2" id="KW-0472">Membrane</keyword>
<sequence>MQETVSAISSRSAASSSQLKAADAEGSENLAEPLAESRTLNRPTLIDVGRGPFAGRSFGAKFRAWRQDPRVVLGALVTLAIIGGYAWLQLGTPHGVPSSLAPPSSISRPETSAQADAAQSSTSGSDANSVKVVAHVAGAVVTPGIVTLKEGQRVVDAIGAAGGARPDADVDQLNLAARVADGERIFVPVRGAPIIAAASSGGSVLGSSKSPSGPIHLNSATSAELETLPGIGPSLAGAIMKLRVDRGGFRSVGDLRDVPGIGEARFSQLESLVAL</sequence>
<organism evidence="4">
    <name type="scientific">freshwater metagenome</name>
    <dbReference type="NCBI Taxonomy" id="449393"/>
    <lineage>
        <taxon>unclassified sequences</taxon>
        <taxon>metagenomes</taxon>
        <taxon>ecological metagenomes</taxon>
    </lineage>
</organism>
<dbReference type="InterPro" id="IPR051675">
    <property type="entry name" value="Endo/Exo/Phosphatase_dom_1"/>
</dbReference>
<accession>A0A6J6MPX5</accession>
<dbReference type="AlphaFoldDB" id="A0A6J6MPX5"/>
<feature type="transmembrane region" description="Helical" evidence="2">
    <location>
        <begin position="71"/>
        <end position="88"/>
    </location>
</feature>
<evidence type="ECO:0000256" key="1">
    <source>
        <dbReference type="SAM" id="MobiDB-lite"/>
    </source>
</evidence>
<keyword evidence="2" id="KW-0812">Transmembrane</keyword>
<keyword evidence="2" id="KW-1133">Transmembrane helix</keyword>
<dbReference type="SUPFAM" id="SSF47781">
    <property type="entry name" value="RuvA domain 2-like"/>
    <property type="match status" value="1"/>
</dbReference>
<dbReference type="InterPro" id="IPR010994">
    <property type="entry name" value="RuvA_2-like"/>
</dbReference>
<name>A0A6J6MPX5_9ZZZZ</name>
<feature type="region of interest" description="Disordered" evidence="1">
    <location>
        <begin position="16"/>
        <end position="36"/>
    </location>
</feature>
<dbReference type="Gene3D" id="1.10.150.320">
    <property type="entry name" value="Photosystem II 12 kDa extrinsic protein"/>
    <property type="match status" value="1"/>
</dbReference>
<dbReference type="InterPro" id="IPR019554">
    <property type="entry name" value="Soluble_ligand-bd"/>
</dbReference>
<dbReference type="GO" id="GO:0015628">
    <property type="term" value="P:protein secretion by the type II secretion system"/>
    <property type="evidence" value="ECO:0007669"/>
    <property type="project" value="TreeGrafter"/>
</dbReference>
<proteinExistence type="predicted"/>
<reference evidence="4" key="1">
    <citation type="submission" date="2020-05" db="EMBL/GenBank/DDBJ databases">
        <authorList>
            <person name="Chiriac C."/>
            <person name="Salcher M."/>
            <person name="Ghai R."/>
            <person name="Kavagutti S V."/>
        </authorList>
    </citation>
    <scope>NUCLEOTIDE SEQUENCE</scope>
</reference>
<feature type="domain" description="Soluble ligand binding" evidence="3">
    <location>
        <begin position="134"/>
        <end position="185"/>
    </location>
</feature>